<name>A0A4C1V0H6_EUMVA</name>
<dbReference type="STRING" id="151549.A0A4C1V0H6"/>
<gene>
    <name evidence="1" type="ORF">EVAR_27672_1</name>
</gene>
<evidence type="ECO:0000313" key="2">
    <source>
        <dbReference type="Proteomes" id="UP000299102"/>
    </source>
</evidence>
<comment type="caution">
    <text evidence="1">The sequence shown here is derived from an EMBL/GenBank/DDBJ whole genome shotgun (WGS) entry which is preliminary data.</text>
</comment>
<evidence type="ECO:0000313" key="1">
    <source>
        <dbReference type="EMBL" id="GBP32248.1"/>
    </source>
</evidence>
<dbReference type="EMBL" id="BGZK01000256">
    <property type="protein sequence ID" value="GBP32248.1"/>
    <property type="molecule type" value="Genomic_DNA"/>
</dbReference>
<dbReference type="AlphaFoldDB" id="A0A4C1V0H6"/>
<protein>
    <recommendedName>
        <fullName evidence="3">Integrase catalytic domain-containing protein</fullName>
    </recommendedName>
</protein>
<dbReference type="PANTHER" id="PTHR47331">
    <property type="entry name" value="PHD-TYPE DOMAIN-CONTAINING PROTEIN"/>
    <property type="match status" value="1"/>
</dbReference>
<reference evidence="1 2" key="1">
    <citation type="journal article" date="2019" name="Commun. Biol.">
        <title>The bagworm genome reveals a unique fibroin gene that provides high tensile strength.</title>
        <authorList>
            <person name="Kono N."/>
            <person name="Nakamura H."/>
            <person name="Ohtoshi R."/>
            <person name="Tomita M."/>
            <person name="Numata K."/>
            <person name="Arakawa K."/>
        </authorList>
    </citation>
    <scope>NUCLEOTIDE SEQUENCE [LARGE SCALE GENOMIC DNA]</scope>
</reference>
<sequence>MVESHVFGNESEKAYAVVAYWREVRTDGLLYTVLVAGKARVAPNKPISIPRLELQAALLACRLASTARSFSCEIAAIRLGKLLPAASHLRELGPALIDGALRFGGRVRRASALTPEEKHPVILDGRNRAAQLLVDHYHRQAGHGNHETVVNLLRER</sequence>
<accession>A0A4C1V0H6</accession>
<dbReference type="Proteomes" id="UP000299102">
    <property type="component" value="Unassembled WGS sequence"/>
</dbReference>
<dbReference type="Pfam" id="PF05380">
    <property type="entry name" value="Peptidase_A17"/>
    <property type="match status" value="1"/>
</dbReference>
<keyword evidence="2" id="KW-1185">Reference proteome</keyword>
<dbReference type="PANTHER" id="PTHR47331:SF1">
    <property type="entry name" value="GAG-LIKE PROTEIN"/>
    <property type="match status" value="1"/>
</dbReference>
<organism evidence="1 2">
    <name type="scientific">Eumeta variegata</name>
    <name type="common">Bagworm moth</name>
    <name type="synonym">Eumeta japonica</name>
    <dbReference type="NCBI Taxonomy" id="151549"/>
    <lineage>
        <taxon>Eukaryota</taxon>
        <taxon>Metazoa</taxon>
        <taxon>Ecdysozoa</taxon>
        <taxon>Arthropoda</taxon>
        <taxon>Hexapoda</taxon>
        <taxon>Insecta</taxon>
        <taxon>Pterygota</taxon>
        <taxon>Neoptera</taxon>
        <taxon>Endopterygota</taxon>
        <taxon>Lepidoptera</taxon>
        <taxon>Glossata</taxon>
        <taxon>Ditrysia</taxon>
        <taxon>Tineoidea</taxon>
        <taxon>Psychidae</taxon>
        <taxon>Oiketicinae</taxon>
        <taxon>Eumeta</taxon>
    </lineage>
</organism>
<dbReference type="InterPro" id="IPR008042">
    <property type="entry name" value="Retrotrans_Pao"/>
</dbReference>
<dbReference type="OrthoDB" id="8958038at2759"/>
<proteinExistence type="predicted"/>
<evidence type="ECO:0008006" key="3">
    <source>
        <dbReference type="Google" id="ProtNLM"/>
    </source>
</evidence>